<sequence length="197" mass="19623">MAALVTASKTMDDPCVSRRRSVSVHPRSRPVPSSVTWLICLPTISPRSAAWRVTVTATRVVRAVTMPSPTRLPGPVPFQVPTQDAGRAFPAAVGEEEAEAGAVVAVVRPLPPAASSPPSGQASAVTTAAVNTAPAATVAVHARADGRPGAEPAPDGARGTGPGAGLDGRAGGGPYAIGETYAVGETYAGGGPNPVHG</sequence>
<feature type="non-terminal residue" evidence="2">
    <location>
        <position position="197"/>
    </location>
</feature>
<proteinExistence type="predicted"/>
<keyword evidence="3" id="KW-1185">Reference proteome</keyword>
<dbReference type="EMBL" id="VJZC01000631">
    <property type="protein sequence ID" value="MPY63751.1"/>
    <property type="molecule type" value="Genomic_DNA"/>
</dbReference>
<evidence type="ECO:0000313" key="3">
    <source>
        <dbReference type="Proteomes" id="UP000400924"/>
    </source>
</evidence>
<protein>
    <submittedName>
        <fullName evidence="2">Uncharacterized protein</fullName>
    </submittedName>
</protein>
<evidence type="ECO:0000313" key="2">
    <source>
        <dbReference type="EMBL" id="MPY63751.1"/>
    </source>
</evidence>
<feature type="region of interest" description="Disordered" evidence="1">
    <location>
        <begin position="145"/>
        <end position="171"/>
    </location>
</feature>
<gene>
    <name evidence="2" type="ORF">FNH08_43310</name>
</gene>
<accession>A0A5N8XWJ7</accession>
<reference evidence="2 3" key="1">
    <citation type="submission" date="2019-07" db="EMBL/GenBank/DDBJ databases">
        <title>New species of Amycolatopsis and Streptomyces.</title>
        <authorList>
            <person name="Duangmal K."/>
            <person name="Teo W.F.A."/>
            <person name="Lipun K."/>
        </authorList>
    </citation>
    <scope>NUCLEOTIDE SEQUENCE [LARGE SCALE GENOMIC DNA]</scope>
    <source>
        <strain evidence="2 3">NBRC 106415</strain>
    </source>
</reference>
<name>A0A5N8XWJ7_9ACTN</name>
<organism evidence="2 3">
    <name type="scientific">Streptomyces spongiae</name>
    <dbReference type="NCBI Taxonomy" id="565072"/>
    <lineage>
        <taxon>Bacteria</taxon>
        <taxon>Bacillati</taxon>
        <taxon>Actinomycetota</taxon>
        <taxon>Actinomycetes</taxon>
        <taxon>Kitasatosporales</taxon>
        <taxon>Streptomycetaceae</taxon>
        <taxon>Streptomyces</taxon>
    </lineage>
</organism>
<comment type="caution">
    <text evidence="2">The sequence shown here is derived from an EMBL/GenBank/DDBJ whole genome shotgun (WGS) entry which is preliminary data.</text>
</comment>
<dbReference type="Proteomes" id="UP000400924">
    <property type="component" value="Unassembled WGS sequence"/>
</dbReference>
<dbReference type="AlphaFoldDB" id="A0A5N8XWJ7"/>
<evidence type="ECO:0000256" key="1">
    <source>
        <dbReference type="SAM" id="MobiDB-lite"/>
    </source>
</evidence>
<feature type="compositionally biased region" description="Gly residues" evidence="1">
    <location>
        <begin position="158"/>
        <end position="171"/>
    </location>
</feature>